<evidence type="ECO:0000313" key="1">
    <source>
        <dbReference type="EMBL" id="KAK9238658.1"/>
    </source>
</evidence>
<comment type="caution">
    <text evidence="1">The sequence shown here is derived from an EMBL/GenBank/DDBJ whole genome shotgun (WGS) entry which is preliminary data.</text>
</comment>
<dbReference type="EMBL" id="MU971354">
    <property type="protein sequence ID" value="KAK9238658.1"/>
    <property type="molecule type" value="Genomic_DNA"/>
</dbReference>
<dbReference type="Proteomes" id="UP001433508">
    <property type="component" value="Unassembled WGS sequence"/>
</dbReference>
<reference evidence="2" key="1">
    <citation type="journal article" date="2024" name="Front. Bioeng. Biotechnol.">
        <title>Genome-scale model development and genomic sequencing of the oleaginous clade Lipomyces.</title>
        <authorList>
            <person name="Czajka J.J."/>
            <person name="Han Y."/>
            <person name="Kim J."/>
            <person name="Mondo S.J."/>
            <person name="Hofstad B.A."/>
            <person name="Robles A."/>
            <person name="Haridas S."/>
            <person name="Riley R."/>
            <person name="LaButti K."/>
            <person name="Pangilinan J."/>
            <person name="Andreopoulos W."/>
            <person name="Lipzen A."/>
            <person name="Yan J."/>
            <person name="Wang M."/>
            <person name="Ng V."/>
            <person name="Grigoriev I.V."/>
            <person name="Spatafora J.W."/>
            <person name="Magnuson J.K."/>
            <person name="Baker S.E."/>
            <person name="Pomraning K.R."/>
        </authorList>
    </citation>
    <scope>NUCLEOTIDE SEQUENCE [LARGE SCALE GENOMIC DNA]</scope>
    <source>
        <strain evidence="2">CBS 7786</strain>
    </source>
</reference>
<organism evidence="1 2">
    <name type="scientific">Lipomyces kononenkoae</name>
    <name type="common">Yeast</name>
    <dbReference type="NCBI Taxonomy" id="34357"/>
    <lineage>
        <taxon>Eukaryota</taxon>
        <taxon>Fungi</taxon>
        <taxon>Dikarya</taxon>
        <taxon>Ascomycota</taxon>
        <taxon>Saccharomycotina</taxon>
        <taxon>Lipomycetes</taxon>
        <taxon>Lipomycetales</taxon>
        <taxon>Lipomycetaceae</taxon>
        <taxon>Lipomyces</taxon>
    </lineage>
</organism>
<proteinExistence type="predicted"/>
<gene>
    <name evidence="1" type="ORF">V1525DRAFT_400646</name>
</gene>
<accession>A0ACC3T405</accession>
<name>A0ACC3T405_LIPKO</name>
<protein>
    <submittedName>
        <fullName evidence="1">RTA1 like protein-domain-containing protein</fullName>
    </submittedName>
</protein>
<sequence length="283" mass="31679">MWEYYRYNPSLVAAIIFAVLFSLVTIVHVCLLLRTKTWYFIPLAVGGAFEIVGYIGRILSSEQTPNWTLVPYIIQTLFLLVAPPLLAASIYMELSRIVLLVDGESHCLLKRQWLSKVFVTGDILSFFIQCGGGGIMANGSISSMTLGQHIVIGGLALQLVSFGFFIVVAGVFHGRLHRYPTHASTGSVPWRKHQYALYAASILILIRSVFRVIEYCQGNDGFLSRHEYFLYVFDAALMWCVLVLFVAVHPGELTGLLAKKRLENQSGGVEYEMMQSPKSDLRC</sequence>
<keyword evidence="2" id="KW-1185">Reference proteome</keyword>
<evidence type="ECO:0000313" key="2">
    <source>
        <dbReference type="Proteomes" id="UP001433508"/>
    </source>
</evidence>